<comment type="caution">
    <text evidence="1">The sequence shown here is derived from an EMBL/GenBank/DDBJ whole genome shotgun (WGS) entry which is preliminary data.</text>
</comment>
<evidence type="ECO:0000313" key="1">
    <source>
        <dbReference type="EMBL" id="MCB8876960.1"/>
    </source>
</evidence>
<evidence type="ECO:0008006" key="3">
    <source>
        <dbReference type="Google" id="ProtNLM"/>
    </source>
</evidence>
<proteinExistence type="predicted"/>
<dbReference type="SUPFAM" id="SSF53067">
    <property type="entry name" value="Actin-like ATPase domain"/>
    <property type="match status" value="1"/>
</dbReference>
<reference evidence="1" key="1">
    <citation type="journal article" date="2021" name="Microorganisms">
        <title>Acidisoma silvae sp. nov. and Acidisomacellulosilytica sp. nov., Two Acidophilic Bacteria Isolated from Decaying Wood, Hydrolyzing Cellulose and Producing Poly-3-hydroxybutyrate.</title>
        <authorList>
            <person name="Mieszkin S."/>
            <person name="Pouder E."/>
            <person name="Uroz S."/>
            <person name="Simon-Colin C."/>
            <person name="Alain K."/>
        </authorList>
    </citation>
    <scope>NUCLEOTIDE SEQUENCE</scope>
    <source>
        <strain evidence="1">HW T2.11</strain>
    </source>
</reference>
<evidence type="ECO:0000313" key="2">
    <source>
        <dbReference type="Proteomes" id="UP000708298"/>
    </source>
</evidence>
<dbReference type="InterPro" id="IPR007813">
    <property type="entry name" value="PilN"/>
</dbReference>
<dbReference type="AlphaFoldDB" id="A0A964DZY3"/>
<organism evidence="1 2">
    <name type="scientific">Acidisoma silvae</name>
    <dbReference type="NCBI Taxonomy" id="2802396"/>
    <lineage>
        <taxon>Bacteria</taxon>
        <taxon>Pseudomonadati</taxon>
        <taxon>Pseudomonadota</taxon>
        <taxon>Alphaproteobacteria</taxon>
        <taxon>Acetobacterales</taxon>
        <taxon>Acidocellaceae</taxon>
        <taxon>Acidisoma</taxon>
    </lineage>
</organism>
<dbReference type="RefSeq" id="WP_227322618.1">
    <property type="nucleotide sequence ID" value="NZ_JAESVB010000009.1"/>
</dbReference>
<dbReference type="Pfam" id="PF05137">
    <property type="entry name" value="PilN"/>
    <property type="match status" value="1"/>
</dbReference>
<dbReference type="EMBL" id="JAESVB010000009">
    <property type="protein sequence ID" value="MCB8876960.1"/>
    <property type="molecule type" value="Genomic_DNA"/>
</dbReference>
<sequence length="345" mass="37474">MLAEFLKWWIRQWLTILPFLSRFKSGGQSVGVTIELQSVRHYHDKSMEIAGIGSGIVVLPFNADGLAQLRALPGVKQTPLRLSLPAGTILERKVSLPVAVERDLAQLLHYEMNRLTPFAPADVFWDWMIAGQDRRLGKLDIRLRLARRDVIAPILDALQSAGLHADCLENGGDEADAPRRRIRLASEKARRPIGSPVRVTAFAACGVLFAILCVTPFLRQQMQLSAVGERIAALQPAVAAASALRRAIESDAESNVVLRVERGIAGDPLQALAAVTDALPDDTWLTDLTLQQRVLHLGGESHAAAQLIGRLAAVSLVADPAFAAPVTSDTDRHADIFAISAEIRP</sequence>
<accession>A0A964DZY3</accession>
<protein>
    <recommendedName>
        <fullName evidence="3">General secretion pathway protein L</fullName>
    </recommendedName>
</protein>
<name>A0A964DZY3_9PROT</name>
<reference evidence="1" key="2">
    <citation type="submission" date="2021-01" db="EMBL/GenBank/DDBJ databases">
        <authorList>
            <person name="Mieszkin S."/>
            <person name="Pouder E."/>
            <person name="Alain K."/>
        </authorList>
    </citation>
    <scope>NUCLEOTIDE SEQUENCE</scope>
    <source>
        <strain evidence="1">HW T2.11</strain>
    </source>
</reference>
<dbReference type="Gene3D" id="3.30.420.380">
    <property type="match status" value="1"/>
</dbReference>
<keyword evidence="2" id="KW-1185">Reference proteome</keyword>
<gene>
    <name evidence="1" type="ORF">ASILVAE211_17330</name>
</gene>
<dbReference type="Proteomes" id="UP000708298">
    <property type="component" value="Unassembled WGS sequence"/>
</dbReference>
<dbReference type="InterPro" id="IPR043129">
    <property type="entry name" value="ATPase_NBD"/>
</dbReference>